<dbReference type="RefSeq" id="WP_271339922.1">
    <property type="nucleotide sequence ID" value="NZ_JAQKAB010000003.1"/>
</dbReference>
<dbReference type="Pfam" id="PF18801">
    <property type="entry name" value="RapH_N"/>
    <property type="match status" value="1"/>
</dbReference>
<accession>A0ABT4X1A5</accession>
<dbReference type="InterPro" id="IPR019734">
    <property type="entry name" value="TPR_rpt"/>
</dbReference>
<proteinExistence type="predicted"/>
<gene>
    <name evidence="1" type="ORF">PJ311_05475</name>
</gene>
<sequence length="374" mass="44700">MENETVIPYDLVATKMNHWYVALKNDWLKIAEDMKEQVKIEIQVMEENQDALIYYSLLEFRHKLMLDYLCPDSARNIEIDEDYQEIKRKTKGGKNLNGMLEYYYHFFSGMYHFRQKEILHAIHYYKNAEAQLESFDCEEVEKAEFYFKLSETYYYIKQTYLSMYYANRAYHIYLDYPTYGQRRVQCQFMIACNWLEKFQPEKALDHNNQALTNAKKLKIDHLIGSSHLNIGLCYNQLEQLNKAENHITNAVELYNKDKPSYLPKALFNLSYIKARQGKRVEAEDLYYKCKAKAEELGDCEYLTKLNLIYGLYISFDVDLLRETFNMLNTTGMYADMEEYGVVVAEFLQEKDMLRDSLEFYRKVIEAKRQIQRGI</sequence>
<dbReference type="Proteomes" id="UP001211894">
    <property type="component" value="Unassembled WGS sequence"/>
</dbReference>
<dbReference type="SMART" id="SM00028">
    <property type="entry name" value="TPR"/>
    <property type="match status" value="3"/>
</dbReference>
<dbReference type="SUPFAM" id="SSF48452">
    <property type="entry name" value="TPR-like"/>
    <property type="match status" value="1"/>
</dbReference>
<dbReference type="InterPro" id="IPR011990">
    <property type="entry name" value="TPR-like_helical_dom_sf"/>
</dbReference>
<organism evidence="1 2">
    <name type="scientific">Bacillus changyiensis</name>
    <dbReference type="NCBI Taxonomy" id="3004103"/>
    <lineage>
        <taxon>Bacteria</taxon>
        <taxon>Bacillati</taxon>
        <taxon>Bacillota</taxon>
        <taxon>Bacilli</taxon>
        <taxon>Bacillales</taxon>
        <taxon>Bacillaceae</taxon>
        <taxon>Bacillus</taxon>
    </lineage>
</organism>
<evidence type="ECO:0000313" key="2">
    <source>
        <dbReference type="Proteomes" id="UP001211894"/>
    </source>
</evidence>
<name>A0ABT4X1A5_9BACI</name>
<dbReference type="Gene3D" id="1.25.40.10">
    <property type="entry name" value="Tetratricopeptide repeat domain"/>
    <property type="match status" value="2"/>
</dbReference>
<comment type="caution">
    <text evidence="1">The sequence shown here is derived from an EMBL/GenBank/DDBJ whole genome shotgun (WGS) entry which is preliminary data.</text>
</comment>
<dbReference type="EMBL" id="JAQKAB010000003">
    <property type="protein sequence ID" value="MDA7026064.1"/>
    <property type="molecule type" value="Genomic_DNA"/>
</dbReference>
<reference evidence="1 2" key="1">
    <citation type="submission" date="2023-01" db="EMBL/GenBank/DDBJ databases">
        <title>Bacillus changyiensis sp. nov., isolated from a coastal deposit.</title>
        <authorList>
            <person name="Xiao G."/>
            <person name="Lai Q."/>
            <person name="Hu Z."/>
            <person name="Shao Z."/>
        </authorList>
    </citation>
    <scope>NUCLEOTIDE SEQUENCE [LARGE SCALE GENOMIC DNA]</scope>
    <source>
        <strain evidence="1 2">CLL-7-23</strain>
    </source>
</reference>
<evidence type="ECO:0000313" key="1">
    <source>
        <dbReference type="EMBL" id="MDA7026064.1"/>
    </source>
</evidence>
<protein>
    <submittedName>
        <fullName evidence="1">Tetratricopeptide repeat protein</fullName>
    </submittedName>
</protein>
<keyword evidence="2" id="KW-1185">Reference proteome</keyword>